<organism evidence="1 2">
    <name type="scientific">Lojkania enalia</name>
    <dbReference type="NCBI Taxonomy" id="147567"/>
    <lineage>
        <taxon>Eukaryota</taxon>
        <taxon>Fungi</taxon>
        <taxon>Dikarya</taxon>
        <taxon>Ascomycota</taxon>
        <taxon>Pezizomycotina</taxon>
        <taxon>Dothideomycetes</taxon>
        <taxon>Pleosporomycetidae</taxon>
        <taxon>Pleosporales</taxon>
        <taxon>Pleosporales incertae sedis</taxon>
        <taxon>Lojkania</taxon>
    </lineage>
</organism>
<accession>A0A9P4ND95</accession>
<name>A0A9P4ND95_9PLEO</name>
<gene>
    <name evidence="1" type="ORF">CC78DRAFT_10954</name>
</gene>
<reference evidence="2" key="1">
    <citation type="journal article" date="2020" name="Stud. Mycol.">
        <title>101 Dothideomycetes genomes: A test case for predicting lifestyles and emergence of pathogens.</title>
        <authorList>
            <person name="Haridas S."/>
            <person name="Albert R."/>
            <person name="Binder M."/>
            <person name="Bloem J."/>
            <person name="LaButti K."/>
            <person name="Salamov A."/>
            <person name="Andreopoulos B."/>
            <person name="Baker S."/>
            <person name="Barry K."/>
            <person name="Bills G."/>
            <person name="Bluhm B."/>
            <person name="Cannon C."/>
            <person name="Castanera R."/>
            <person name="Culley D."/>
            <person name="Daum C."/>
            <person name="Ezra D."/>
            <person name="Gonzalez J."/>
            <person name="Henrissat B."/>
            <person name="Kuo A."/>
            <person name="Liang C."/>
            <person name="Lipzen A."/>
            <person name="Lutzoni F."/>
            <person name="Magnuson J."/>
            <person name="Mondo S."/>
            <person name="Nolan M."/>
            <person name="Ohm R."/>
            <person name="Pangilinan J."/>
            <person name="Park H.-J."/>
            <person name="Ramirez L."/>
            <person name="Alfaro M."/>
            <person name="Sun H."/>
            <person name="Tritt A."/>
            <person name="Yoshinaga Y."/>
            <person name="Zwiers L.-H."/>
            <person name="Turgeon B."/>
            <person name="Goodwin S."/>
            <person name="Spatafora J."/>
            <person name="Crous P."/>
            <person name="Grigoriev I."/>
        </authorList>
    </citation>
    <scope>NUCLEOTIDE SEQUENCE [LARGE SCALE GENOMIC DNA]</scope>
    <source>
        <strain evidence="2">CBS 304.66</strain>
    </source>
</reference>
<sequence length="104" mass="11688">MSPTRKSRLHDQYRMCHWLTISGVGGRELAIIAAMLMCLSHLSHLLHHYLRHTRTPVGAVRAFILPRCGEPCFSLRTTVLTLGDGFWGILTKRQNTLTRGASSC</sequence>
<keyword evidence="2" id="KW-1185">Reference proteome</keyword>
<comment type="caution">
    <text evidence="1">The sequence shown here is derived from an EMBL/GenBank/DDBJ whole genome shotgun (WGS) entry which is preliminary data.</text>
</comment>
<evidence type="ECO:0000313" key="2">
    <source>
        <dbReference type="Proteomes" id="UP000800093"/>
    </source>
</evidence>
<evidence type="ECO:0000313" key="1">
    <source>
        <dbReference type="EMBL" id="KAF2271083.1"/>
    </source>
</evidence>
<dbReference type="AlphaFoldDB" id="A0A9P4ND95"/>
<dbReference type="Proteomes" id="UP000800093">
    <property type="component" value="Unassembled WGS sequence"/>
</dbReference>
<dbReference type="EMBL" id="ML986578">
    <property type="protein sequence ID" value="KAF2271083.1"/>
    <property type="molecule type" value="Genomic_DNA"/>
</dbReference>
<protein>
    <submittedName>
        <fullName evidence="1">Uncharacterized protein</fullName>
    </submittedName>
</protein>
<proteinExistence type="predicted"/>